<evidence type="ECO:0000256" key="4">
    <source>
        <dbReference type="PROSITE-ProRule" id="PRU00335"/>
    </source>
</evidence>
<dbReference type="InterPro" id="IPR050109">
    <property type="entry name" value="HTH-type_TetR-like_transc_reg"/>
</dbReference>
<evidence type="ECO:0000256" key="3">
    <source>
        <dbReference type="ARBA" id="ARBA00023163"/>
    </source>
</evidence>
<dbReference type="PANTHER" id="PTHR30055:SF234">
    <property type="entry name" value="HTH-TYPE TRANSCRIPTIONAL REGULATOR BETI"/>
    <property type="match status" value="1"/>
</dbReference>
<keyword evidence="3" id="KW-0804">Transcription</keyword>
<dbReference type="GO" id="GO:0000976">
    <property type="term" value="F:transcription cis-regulatory region binding"/>
    <property type="evidence" value="ECO:0007669"/>
    <property type="project" value="TreeGrafter"/>
</dbReference>
<feature type="domain" description="HTH tetR-type" evidence="5">
    <location>
        <begin position="15"/>
        <end position="75"/>
    </location>
</feature>
<dbReference type="KEGG" id="aym:YM304_05320"/>
<dbReference type="PROSITE" id="PS50977">
    <property type="entry name" value="HTH_TETR_2"/>
    <property type="match status" value="1"/>
</dbReference>
<dbReference type="InterPro" id="IPR009057">
    <property type="entry name" value="Homeodomain-like_sf"/>
</dbReference>
<dbReference type="RefSeq" id="WP_015440094.1">
    <property type="nucleotide sequence ID" value="NC_020520.1"/>
</dbReference>
<dbReference type="Proteomes" id="UP000011863">
    <property type="component" value="Chromosome"/>
</dbReference>
<dbReference type="PANTHER" id="PTHR30055">
    <property type="entry name" value="HTH-TYPE TRANSCRIPTIONAL REGULATOR RUTR"/>
    <property type="match status" value="1"/>
</dbReference>
<name>A0A6C7E9Y0_ILUCY</name>
<evidence type="ECO:0000259" key="5">
    <source>
        <dbReference type="PROSITE" id="PS50977"/>
    </source>
</evidence>
<evidence type="ECO:0000313" key="6">
    <source>
        <dbReference type="EMBL" id="BAN00846.1"/>
    </source>
</evidence>
<dbReference type="EMBL" id="AP012057">
    <property type="protein sequence ID" value="BAN00846.1"/>
    <property type="molecule type" value="Genomic_DNA"/>
</dbReference>
<dbReference type="Pfam" id="PF00440">
    <property type="entry name" value="TetR_N"/>
    <property type="match status" value="1"/>
</dbReference>
<dbReference type="InterPro" id="IPR036271">
    <property type="entry name" value="Tet_transcr_reg_TetR-rel_C_sf"/>
</dbReference>
<protein>
    <submittedName>
        <fullName evidence="6">Putative TetR family transcriptional regulator</fullName>
    </submittedName>
</protein>
<evidence type="ECO:0000256" key="1">
    <source>
        <dbReference type="ARBA" id="ARBA00023015"/>
    </source>
</evidence>
<dbReference type="AlphaFoldDB" id="A0A6C7E9Y0"/>
<evidence type="ECO:0000313" key="7">
    <source>
        <dbReference type="Proteomes" id="UP000011863"/>
    </source>
</evidence>
<gene>
    <name evidence="6" type="ORF">YM304_05320</name>
</gene>
<feature type="DNA-binding region" description="H-T-H motif" evidence="4">
    <location>
        <begin position="38"/>
        <end position="57"/>
    </location>
</feature>
<sequence>MTSSDGQRGPGRPARATEEQVLDTALKSFAELGFEGTSVRALNSQLGLSRNSIEQRFGTKDQLWYRAVDHGFGSLASQLNAAEAADDEPSDDHLVQLRRRLHRFMSITVDHPILLRLMNLEGIHDSEHLDYIFETYIRPALTSIEEHLVALRAAGRVRPVTMRTLFLLLAHGAVAPYTLIGLSDRFDEFDGAFDPAEHIDVATEILVEGLLQR</sequence>
<dbReference type="SUPFAM" id="SSF46689">
    <property type="entry name" value="Homeodomain-like"/>
    <property type="match status" value="1"/>
</dbReference>
<dbReference type="GO" id="GO:0003700">
    <property type="term" value="F:DNA-binding transcription factor activity"/>
    <property type="evidence" value="ECO:0007669"/>
    <property type="project" value="TreeGrafter"/>
</dbReference>
<proteinExistence type="predicted"/>
<dbReference type="Gene3D" id="1.10.357.10">
    <property type="entry name" value="Tetracycline Repressor, domain 2"/>
    <property type="match status" value="1"/>
</dbReference>
<accession>A0A6C7E9Y0</accession>
<dbReference type="InterPro" id="IPR001647">
    <property type="entry name" value="HTH_TetR"/>
</dbReference>
<keyword evidence="2 4" id="KW-0238">DNA-binding</keyword>
<keyword evidence="1" id="KW-0805">Transcription regulation</keyword>
<organism evidence="6 7">
    <name type="scientific">Ilumatobacter coccineus (strain NBRC 103263 / KCTC 29153 / YM16-304)</name>
    <dbReference type="NCBI Taxonomy" id="1313172"/>
    <lineage>
        <taxon>Bacteria</taxon>
        <taxon>Bacillati</taxon>
        <taxon>Actinomycetota</taxon>
        <taxon>Acidimicrobiia</taxon>
        <taxon>Acidimicrobiales</taxon>
        <taxon>Ilumatobacteraceae</taxon>
        <taxon>Ilumatobacter</taxon>
    </lineage>
</organism>
<reference evidence="6 7" key="1">
    <citation type="journal article" date="2013" name="Int. J. Syst. Evol. Microbiol.">
        <title>Ilumatobacter nonamiense sp. nov. and Ilumatobacter coccineum sp. nov., isolated from seashore sand.</title>
        <authorList>
            <person name="Matsumoto A."/>
            <person name="Kasai H."/>
            <person name="Matsuo Y."/>
            <person name="Shizuri Y."/>
            <person name="Ichikawa N."/>
            <person name="Fujita N."/>
            <person name="Omura S."/>
            <person name="Takahashi Y."/>
        </authorList>
    </citation>
    <scope>NUCLEOTIDE SEQUENCE [LARGE SCALE GENOMIC DNA]</scope>
    <source>
        <strain evidence="7">NBRC 103263 / KCTC 29153 / YM16-304</strain>
    </source>
</reference>
<evidence type="ECO:0000256" key="2">
    <source>
        <dbReference type="ARBA" id="ARBA00023125"/>
    </source>
</evidence>
<keyword evidence="7" id="KW-1185">Reference proteome</keyword>
<dbReference type="SUPFAM" id="SSF48498">
    <property type="entry name" value="Tetracyclin repressor-like, C-terminal domain"/>
    <property type="match status" value="1"/>
</dbReference>